<name>A0A1G5RSU0_9FIRM</name>
<evidence type="ECO:0000313" key="12">
    <source>
        <dbReference type="EMBL" id="SCZ76369.1"/>
    </source>
</evidence>
<keyword evidence="4 8" id="KW-0663">Pyridoxal phosphate</keyword>
<dbReference type="OrthoDB" id="389074at2"/>
<evidence type="ECO:0000256" key="3">
    <source>
        <dbReference type="ARBA" id="ARBA00011771"/>
    </source>
</evidence>
<feature type="domain" description="Aminotransferase class V" evidence="11">
    <location>
        <begin position="28"/>
        <end position="329"/>
    </location>
</feature>
<dbReference type="PANTHER" id="PTHR21152">
    <property type="entry name" value="AMINOTRANSFERASE CLASS V"/>
    <property type="match status" value="1"/>
</dbReference>
<feature type="modified residue" description="N6-(pyridoxal phosphate)lysine" evidence="8">
    <location>
        <position position="195"/>
    </location>
</feature>
<dbReference type="Pfam" id="PF00266">
    <property type="entry name" value="Aminotran_5"/>
    <property type="match status" value="1"/>
</dbReference>
<dbReference type="PROSITE" id="PS00595">
    <property type="entry name" value="AA_TRANSFER_CLASS_5"/>
    <property type="match status" value="1"/>
</dbReference>
<dbReference type="SUPFAM" id="SSF53383">
    <property type="entry name" value="PLP-dependent transferases"/>
    <property type="match status" value="1"/>
</dbReference>
<evidence type="ECO:0000256" key="9">
    <source>
        <dbReference type="RuleBase" id="RU004075"/>
    </source>
</evidence>
<keyword evidence="13" id="KW-1185">Reference proteome</keyword>
<comment type="similarity">
    <text evidence="2 9">Belongs to the class-V pyridoxal-phosphate-dependent aminotransferase family.</text>
</comment>
<dbReference type="Gene3D" id="3.90.1150.10">
    <property type="entry name" value="Aspartate Aminotransferase, domain 1"/>
    <property type="match status" value="1"/>
</dbReference>
<accession>A0A1G5RSU0</accession>
<dbReference type="Gene3D" id="3.40.640.10">
    <property type="entry name" value="Type I PLP-dependent aspartate aminotransferase-like (Major domain)"/>
    <property type="match status" value="1"/>
</dbReference>
<gene>
    <name evidence="12" type="ORF">SAMN03080599_00202</name>
</gene>
<sequence>MERRQYLQIPGPTNIPDRILRSLSKPIINHRGSEFEDLVRGCIDGLKSVFRTKNDILIFPSSGSGALESAVVNMFSHGDTILAASHGLFSERVAIIAESYGVSVIRINKEWGKAIKDEDLREILRNDKYHKIKGVCLPQNETTSGITNDIESISTLLKELNHPALLIVDAVSSLACLPFETDKWGVDLVISASQKGFMLPPGLSFVCISEKAWARREEASLPKWYWDYNAAKEKMKNYQMPYTPPTSLLYGLKEALDIIEEEGLTKIWDRHNFIGTLTREALKSLGLELFAEEGYESDTVTAIKMPENIKYQDFAKVLKDKFNVVIGGGLGDLQGKIFRIGHLGSIHLMEIYSILGAVELTLYQLGYDLKLGTSSRRISELILRKG</sequence>
<evidence type="ECO:0000256" key="1">
    <source>
        <dbReference type="ARBA" id="ARBA00001933"/>
    </source>
</evidence>
<keyword evidence="12" id="KW-0032">Aminotransferase</keyword>
<reference evidence="12 13" key="1">
    <citation type="submission" date="2016-10" db="EMBL/GenBank/DDBJ databases">
        <authorList>
            <person name="de Groot N.N."/>
        </authorList>
    </citation>
    <scope>NUCLEOTIDE SEQUENCE [LARGE SCALE GENOMIC DNA]</scope>
    <source>
        <strain evidence="12 13">DSM 2784</strain>
    </source>
</reference>
<evidence type="ECO:0000256" key="10">
    <source>
        <dbReference type="RuleBase" id="RU004504"/>
    </source>
</evidence>
<dbReference type="GO" id="GO:0004760">
    <property type="term" value="F:L-serine-pyruvate transaminase activity"/>
    <property type="evidence" value="ECO:0007669"/>
    <property type="project" value="TreeGrafter"/>
</dbReference>
<dbReference type="AlphaFoldDB" id="A0A1G5RSU0"/>
<comment type="subunit">
    <text evidence="3">Heterodimer of a large and a small subunit.</text>
</comment>
<dbReference type="EMBL" id="FMWL01000001">
    <property type="protein sequence ID" value="SCZ76369.1"/>
    <property type="molecule type" value="Genomic_DNA"/>
</dbReference>
<evidence type="ECO:0000256" key="8">
    <source>
        <dbReference type="PIRSR" id="PIRSR000524-50"/>
    </source>
</evidence>
<dbReference type="GO" id="GO:0019265">
    <property type="term" value="P:glycine biosynthetic process, by transamination of glyoxylate"/>
    <property type="evidence" value="ECO:0007669"/>
    <property type="project" value="TreeGrafter"/>
</dbReference>
<evidence type="ECO:0000256" key="2">
    <source>
        <dbReference type="ARBA" id="ARBA00009236"/>
    </source>
</evidence>
<dbReference type="InterPro" id="IPR000192">
    <property type="entry name" value="Aminotrans_V_dom"/>
</dbReference>
<dbReference type="RefSeq" id="WP_092589022.1">
    <property type="nucleotide sequence ID" value="NZ_FMWL01000001.1"/>
</dbReference>
<dbReference type="STRING" id="1120920.SAMN03080599_00202"/>
<evidence type="ECO:0000256" key="6">
    <source>
        <dbReference type="ARBA" id="ARBA00079151"/>
    </source>
</evidence>
<evidence type="ECO:0000256" key="4">
    <source>
        <dbReference type="ARBA" id="ARBA00022898"/>
    </source>
</evidence>
<dbReference type="InterPro" id="IPR015421">
    <property type="entry name" value="PyrdxlP-dep_Trfase_major"/>
</dbReference>
<comment type="cofactor">
    <cofactor evidence="1 8 10">
        <name>pyridoxal 5'-phosphate</name>
        <dbReference type="ChEBI" id="CHEBI:597326"/>
    </cofactor>
</comment>
<dbReference type="Proteomes" id="UP000199208">
    <property type="component" value="Unassembled WGS sequence"/>
</dbReference>
<organism evidence="12 13">
    <name type="scientific">Acidaminobacter hydrogenoformans DSM 2784</name>
    <dbReference type="NCBI Taxonomy" id="1120920"/>
    <lineage>
        <taxon>Bacteria</taxon>
        <taxon>Bacillati</taxon>
        <taxon>Bacillota</taxon>
        <taxon>Clostridia</taxon>
        <taxon>Peptostreptococcales</taxon>
        <taxon>Acidaminobacteraceae</taxon>
        <taxon>Acidaminobacter</taxon>
    </lineage>
</organism>
<dbReference type="InterPro" id="IPR024169">
    <property type="entry name" value="SP_NH2Trfase/AEP_transaminase"/>
</dbReference>
<dbReference type="GO" id="GO:0008453">
    <property type="term" value="F:alanine-glyoxylate transaminase activity"/>
    <property type="evidence" value="ECO:0007669"/>
    <property type="project" value="TreeGrafter"/>
</dbReference>
<dbReference type="PANTHER" id="PTHR21152:SF40">
    <property type="entry name" value="ALANINE--GLYOXYLATE AMINOTRANSFERASE"/>
    <property type="match status" value="1"/>
</dbReference>
<evidence type="ECO:0000256" key="5">
    <source>
        <dbReference type="ARBA" id="ARBA00054899"/>
    </source>
</evidence>
<dbReference type="FunFam" id="3.40.640.10:FF:000054">
    <property type="entry name" value="Serine--glyoxylate aminotransferase"/>
    <property type="match status" value="1"/>
</dbReference>
<protein>
    <recommendedName>
        <fullName evidence="6">Tritium exchange subunit</fullName>
    </recommendedName>
</protein>
<feature type="binding site" evidence="7">
    <location>
        <position position="339"/>
    </location>
    <ligand>
        <name>substrate</name>
    </ligand>
</feature>
<evidence type="ECO:0000313" key="13">
    <source>
        <dbReference type="Proteomes" id="UP000199208"/>
    </source>
</evidence>
<dbReference type="PIRSF" id="PIRSF000524">
    <property type="entry name" value="SPT"/>
    <property type="match status" value="1"/>
</dbReference>
<evidence type="ECO:0000259" key="11">
    <source>
        <dbReference type="Pfam" id="PF00266"/>
    </source>
</evidence>
<dbReference type="InterPro" id="IPR015422">
    <property type="entry name" value="PyrdxlP-dep_Trfase_small"/>
</dbReference>
<evidence type="ECO:0000256" key="7">
    <source>
        <dbReference type="PIRSR" id="PIRSR000524-1"/>
    </source>
</evidence>
<comment type="function">
    <text evidence="5">Soluble hydrogenase catalyzes both production and consumption of hydrogen from suitable artificial electron donors or acceptors. This subunit catalyzes the tritium-exchange activity.</text>
</comment>
<dbReference type="InterPro" id="IPR015424">
    <property type="entry name" value="PyrdxlP-dep_Trfase"/>
</dbReference>
<proteinExistence type="inferred from homology"/>
<dbReference type="InterPro" id="IPR020578">
    <property type="entry name" value="Aminotrans_V_PyrdxlP_BS"/>
</dbReference>
<keyword evidence="12" id="KW-0808">Transferase</keyword>